<dbReference type="SUPFAM" id="SSF103473">
    <property type="entry name" value="MFS general substrate transporter"/>
    <property type="match status" value="1"/>
</dbReference>
<comment type="caution">
    <text evidence="11">The sequence shown here is derived from an EMBL/GenBank/DDBJ whole genome shotgun (WGS) entry which is preliminary data.</text>
</comment>
<dbReference type="InterPro" id="IPR011701">
    <property type="entry name" value="MFS"/>
</dbReference>
<evidence type="ECO:0000256" key="1">
    <source>
        <dbReference type="ARBA" id="ARBA00004651"/>
    </source>
</evidence>
<dbReference type="Pfam" id="PF07690">
    <property type="entry name" value="MFS_1"/>
    <property type="match status" value="1"/>
</dbReference>
<evidence type="ECO:0000259" key="10">
    <source>
        <dbReference type="PROSITE" id="PS50850"/>
    </source>
</evidence>
<feature type="domain" description="Major facilitator superfamily (MFS) profile" evidence="10">
    <location>
        <begin position="1"/>
        <end position="472"/>
    </location>
</feature>
<feature type="transmembrane region" description="Helical" evidence="9">
    <location>
        <begin position="53"/>
        <end position="71"/>
    </location>
</feature>
<name>A0A365H8R9_9ACTN</name>
<feature type="transmembrane region" description="Helical" evidence="9">
    <location>
        <begin position="24"/>
        <end position="41"/>
    </location>
</feature>
<dbReference type="GO" id="GO:0005886">
    <property type="term" value="C:plasma membrane"/>
    <property type="evidence" value="ECO:0007669"/>
    <property type="project" value="UniProtKB-SubCell"/>
</dbReference>
<dbReference type="PRINTS" id="PR01036">
    <property type="entry name" value="TCRTETB"/>
</dbReference>
<feature type="transmembrane region" description="Helical" evidence="9">
    <location>
        <begin position="370"/>
        <end position="394"/>
    </location>
</feature>
<keyword evidence="7 9" id="KW-0472">Membrane</keyword>
<feature type="region of interest" description="Disordered" evidence="8">
    <location>
        <begin position="481"/>
        <end position="532"/>
    </location>
</feature>
<accession>A0A365H8R9</accession>
<comment type="subcellular location">
    <subcellularLocation>
        <location evidence="1">Cell membrane</location>
        <topology evidence="1">Multi-pass membrane protein</topology>
    </subcellularLocation>
</comment>
<keyword evidence="3" id="KW-0813">Transport</keyword>
<dbReference type="GO" id="GO:0022857">
    <property type="term" value="F:transmembrane transporter activity"/>
    <property type="evidence" value="ECO:0007669"/>
    <property type="project" value="InterPro"/>
</dbReference>
<dbReference type="OrthoDB" id="4082704at2"/>
<evidence type="ECO:0000256" key="7">
    <source>
        <dbReference type="ARBA" id="ARBA00023136"/>
    </source>
</evidence>
<feature type="transmembrane region" description="Helical" evidence="9">
    <location>
        <begin position="277"/>
        <end position="298"/>
    </location>
</feature>
<evidence type="ECO:0000256" key="5">
    <source>
        <dbReference type="ARBA" id="ARBA00022692"/>
    </source>
</evidence>
<feature type="transmembrane region" description="Helical" evidence="9">
    <location>
        <begin position="310"/>
        <end position="329"/>
    </location>
</feature>
<dbReference type="PROSITE" id="PS50850">
    <property type="entry name" value="MFS"/>
    <property type="match status" value="1"/>
</dbReference>
<feature type="transmembrane region" description="Helical" evidence="9">
    <location>
        <begin position="335"/>
        <end position="358"/>
    </location>
</feature>
<keyword evidence="4" id="KW-1003">Cell membrane</keyword>
<evidence type="ECO:0000313" key="12">
    <source>
        <dbReference type="Proteomes" id="UP000251891"/>
    </source>
</evidence>
<dbReference type="PANTHER" id="PTHR23501:SF197">
    <property type="entry name" value="COMD"/>
    <property type="match status" value="1"/>
</dbReference>
<dbReference type="PANTHER" id="PTHR23501">
    <property type="entry name" value="MAJOR FACILITATOR SUPERFAMILY"/>
    <property type="match status" value="1"/>
</dbReference>
<feature type="transmembrane region" description="Helical" evidence="9">
    <location>
        <begin position="445"/>
        <end position="467"/>
    </location>
</feature>
<dbReference type="CDD" id="cd17502">
    <property type="entry name" value="MFS_Azr1_MDR_like"/>
    <property type="match status" value="1"/>
</dbReference>
<feature type="transmembrane region" description="Helical" evidence="9">
    <location>
        <begin position="175"/>
        <end position="194"/>
    </location>
</feature>
<dbReference type="EMBL" id="QLYX01000004">
    <property type="protein sequence ID" value="RAY15471.1"/>
    <property type="molecule type" value="Genomic_DNA"/>
</dbReference>
<feature type="transmembrane region" description="Helical" evidence="9">
    <location>
        <begin position="141"/>
        <end position="163"/>
    </location>
</feature>
<organism evidence="11 12">
    <name type="scientific">Actinomadura craniellae</name>
    <dbReference type="NCBI Taxonomy" id="2231787"/>
    <lineage>
        <taxon>Bacteria</taxon>
        <taxon>Bacillati</taxon>
        <taxon>Actinomycetota</taxon>
        <taxon>Actinomycetes</taxon>
        <taxon>Streptosporangiales</taxon>
        <taxon>Thermomonosporaceae</taxon>
        <taxon>Actinomadura</taxon>
    </lineage>
</organism>
<protein>
    <submittedName>
        <fullName evidence="11">MFS transporter</fullName>
    </submittedName>
</protein>
<evidence type="ECO:0000256" key="2">
    <source>
        <dbReference type="ARBA" id="ARBA00007520"/>
    </source>
</evidence>
<dbReference type="Gene3D" id="1.20.1720.10">
    <property type="entry name" value="Multidrug resistance protein D"/>
    <property type="match status" value="1"/>
</dbReference>
<proteinExistence type="inferred from homology"/>
<keyword evidence="5 9" id="KW-0812">Transmembrane</keyword>
<keyword evidence="6 9" id="KW-1133">Transmembrane helix</keyword>
<dbReference type="Proteomes" id="UP000251891">
    <property type="component" value="Unassembled WGS sequence"/>
</dbReference>
<dbReference type="Gene3D" id="1.20.1250.20">
    <property type="entry name" value="MFS general substrate transporter like domains"/>
    <property type="match status" value="1"/>
</dbReference>
<reference evidence="11 12" key="1">
    <citation type="submission" date="2018-06" db="EMBL/GenBank/DDBJ databases">
        <title>Actinomadura craniellae sp. nov. isolated from marine sponge Craniella sp.</title>
        <authorList>
            <person name="Li L."/>
            <person name="Xu Q.H."/>
            <person name="Lin H.W."/>
            <person name="Lu Y.H."/>
        </authorList>
    </citation>
    <scope>NUCLEOTIDE SEQUENCE [LARGE SCALE GENOMIC DNA]</scope>
    <source>
        <strain evidence="11 12">LHW63021</strain>
    </source>
</reference>
<feature type="transmembrane region" description="Helical" evidence="9">
    <location>
        <begin position="206"/>
        <end position="223"/>
    </location>
</feature>
<dbReference type="FunFam" id="1.20.1720.10:FF:000004">
    <property type="entry name" value="EmrB/QacA family drug resistance transporter"/>
    <property type="match status" value="1"/>
</dbReference>
<evidence type="ECO:0000256" key="3">
    <source>
        <dbReference type="ARBA" id="ARBA00022448"/>
    </source>
</evidence>
<feature type="transmembrane region" description="Helical" evidence="9">
    <location>
        <begin position="244"/>
        <end position="265"/>
    </location>
</feature>
<gene>
    <name evidence="11" type="ORF">DPM19_11020</name>
</gene>
<evidence type="ECO:0000256" key="8">
    <source>
        <dbReference type="SAM" id="MobiDB-lite"/>
    </source>
</evidence>
<evidence type="ECO:0000256" key="9">
    <source>
        <dbReference type="SAM" id="Phobius"/>
    </source>
</evidence>
<evidence type="ECO:0000256" key="6">
    <source>
        <dbReference type="ARBA" id="ARBA00022989"/>
    </source>
</evidence>
<dbReference type="InterPro" id="IPR020846">
    <property type="entry name" value="MFS_dom"/>
</dbReference>
<feature type="transmembrane region" description="Helical" evidence="9">
    <location>
        <begin position="77"/>
        <end position="100"/>
    </location>
</feature>
<dbReference type="AlphaFoldDB" id="A0A365H8R9"/>
<keyword evidence="12" id="KW-1185">Reference proteome</keyword>
<evidence type="ECO:0000313" key="11">
    <source>
        <dbReference type="EMBL" id="RAY15471.1"/>
    </source>
</evidence>
<dbReference type="InterPro" id="IPR036259">
    <property type="entry name" value="MFS_trans_sf"/>
</dbReference>
<comment type="similarity">
    <text evidence="2">Belongs to the major facilitator superfamily. TCR/Tet family.</text>
</comment>
<evidence type="ECO:0000256" key="4">
    <source>
        <dbReference type="ARBA" id="ARBA00022475"/>
    </source>
</evidence>
<feature type="transmembrane region" description="Helical" evidence="9">
    <location>
        <begin position="112"/>
        <end position="135"/>
    </location>
</feature>
<feature type="compositionally biased region" description="Basic residues" evidence="8">
    <location>
        <begin position="498"/>
        <end position="523"/>
    </location>
</feature>
<sequence>MVSTSVVATALPTIVGELGGQEQFAWVASAALLTMTASTPLWGKLSDLYGRKLMFQSALAIFVLGSMAAGLSQGIGMLIAARAIQGLGAGGISALVQVVLGDVVEPRERGRYAGVVGGVFGVATVAGPLLGGFIVDASWLGWRWCFYVCVPLAAIAFVVIQKVLNLPRNTRDARIDWLGAFAITGGASTLMLLLSLGGKEFAWNSGWTYGLAVLVAALVALAIGAERRVREPILPPRLFRNRTFVLASLSSLFLGVAMFGAMIFLPQYLQIVRGMRPTASGLMTLPMVLGMFLASLVTGRLVSRTGRWKIYPMVGLALVASALFLLSHLHVDTPYAVIGVDIALLGSGLGMSMQNLILAAQNAAALPDMAVTTSGVSFFRSLGGSMGVAGFGALMTDRLSSGLAERLSAARLPLPAGGVALGSPDQINGLGEPLRHMVLESFTEAMQTVFLVGVPIALLGLVMVFALKELPLRSARQVPEPKAVGVEPVPEPLPAVSPRHHRSHGPGRHRRAPAGRFRRHRHTTAAGVRQSR</sequence>